<sequence>MKLNMAAAHLMIELSGWERLWAVHVGPRIVIPFDEIEQVRTTAPETTWRELRAPGTFFPGVIKAGTYYTDRGRTFWYTKSAENVLCLDLSADQYYKQIVLTVDQNRTWADRINQNRR</sequence>
<reference evidence="1" key="1">
    <citation type="submission" date="2020-10" db="EMBL/GenBank/DDBJ databases">
        <authorList>
            <person name="Castelo-Branco R."/>
            <person name="Eusebio N."/>
            <person name="Adriana R."/>
            <person name="Vieira A."/>
            <person name="Brugerolle De Fraissinette N."/>
            <person name="Rezende De Castro R."/>
            <person name="Schneider M.P."/>
            <person name="Vasconcelos V."/>
            <person name="Leao P.N."/>
        </authorList>
    </citation>
    <scope>NUCLEOTIDE SEQUENCE</scope>
    <source>
        <strain evidence="1">LEGE 11480</strain>
    </source>
</reference>
<evidence type="ECO:0000313" key="2">
    <source>
        <dbReference type="Proteomes" id="UP000625316"/>
    </source>
</evidence>
<organism evidence="1 2">
    <name type="scientific">Romeriopsis navalis LEGE 11480</name>
    <dbReference type="NCBI Taxonomy" id="2777977"/>
    <lineage>
        <taxon>Bacteria</taxon>
        <taxon>Bacillati</taxon>
        <taxon>Cyanobacteriota</taxon>
        <taxon>Cyanophyceae</taxon>
        <taxon>Leptolyngbyales</taxon>
        <taxon>Leptolyngbyaceae</taxon>
        <taxon>Romeriopsis</taxon>
        <taxon>Romeriopsis navalis</taxon>
    </lineage>
</organism>
<dbReference type="Proteomes" id="UP000625316">
    <property type="component" value="Unassembled WGS sequence"/>
</dbReference>
<accession>A0A928VS57</accession>
<evidence type="ECO:0000313" key="1">
    <source>
        <dbReference type="EMBL" id="MBE9031570.1"/>
    </source>
</evidence>
<name>A0A928VS57_9CYAN</name>
<gene>
    <name evidence="1" type="ORF">IQ266_17700</name>
</gene>
<dbReference type="AlphaFoldDB" id="A0A928VS57"/>
<comment type="caution">
    <text evidence="1">The sequence shown here is derived from an EMBL/GenBank/DDBJ whole genome shotgun (WGS) entry which is preliminary data.</text>
</comment>
<protein>
    <submittedName>
        <fullName evidence="1">Uncharacterized protein</fullName>
    </submittedName>
</protein>
<keyword evidence="2" id="KW-1185">Reference proteome</keyword>
<dbReference type="RefSeq" id="WP_264326398.1">
    <property type="nucleotide sequence ID" value="NZ_JADEXQ010000069.1"/>
</dbReference>
<proteinExistence type="predicted"/>
<dbReference type="EMBL" id="JADEXQ010000069">
    <property type="protein sequence ID" value="MBE9031570.1"/>
    <property type="molecule type" value="Genomic_DNA"/>
</dbReference>